<protein>
    <submittedName>
        <fullName evidence="1">Uncharacterized protein</fullName>
    </submittedName>
</protein>
<evidence type="ECO:0000313" key="2">
    <source>
        <dbReference type="Proteomes" id="UP000002640"/>
    </source>
</evidence>
<organism evidence="1 2">
    <name type="scientific">Phytophthora sojae (strain P6497)</name>
    <name type="common">Soybean stem and root rot agent</name>
    <name type="synonym">Phytophthora megasperma f. sp. glycines</name>
    <dbReference type="NCBI Taxonomy" id="1094619"/>
    <lineage>
        <taxon>Eukaryota</taxon>
        <taxon>Sar</taxon>
        <taxon>Stramenopiles</taxon>
        <taxon>Oomycota</taxon>
        <taxon>Peronosporomycetes</taxon>
        <taxon>Peronosporales</taxon>
        <taxon>Peronosporaceae</taxon>
        <taxon>Phytophthora</taxon>
    </lineage>
</organism>
<dbReference type="Proteomes" id="UP000002640">
    <property type="component" value="Unassembled WGS sequence"/>
</dbReference>
<reference evidence="1 2" key="1">
    <citation type="journal article" date="2006" name="Science">
        <title>Phytophthora genome sequences uncover evolutionary origins and mechanisms of pathogenesis.</title>
        <authorList>
            <person name="Tyler B.M."/>
            <person name="Tripathy S."/>
            <person name="Zhang X."/>
            <person name="Dehal P."/>
            <person name="Jiang R.H."/>
            <person name="Aerts A."/>
            <person name="Arredondo F.D."/>
            <person name="Baxter L."/>
            <person name="Bensasson D."/>
            <person name="Beynon J.L."/>
            <person name="Chapman J."/>
            <person name="Damasceno C.M."/>
            <person name="Dorrance A.E."/>
            <person name="Dou D."/>
            <person name="Dickerman A.W."/>
            <person name="Dubchak I.L."/>
            <person name="Garbelotto M."/>
            <person name="Gijzen M."/>
            <person name="Gordon S.G."/>
            <person name="Govers F."/>
            <person name="Grunwald N.J."/>
            <person name="Huang W."/>
            <person name="Ivors K.L."/>
            <person name="Jones R.W."/>
            <person name="Kamoun S."/>
            <person name="Krampis K."/>
            <person name="Lamour K.H."/>
            <person name="Lee M.K."/>
            <person name="McDonald W.H."/>
            <person name="Medina M."/>
            <person name="Meijer H.J."/>
            <person name="Nordberg E.K."/>
            <person name="Maclean D.J."/>
            <person name="Ospina-Giraldo M.D."/>
            <person name="Morris P.F."/>
            <person name="Phuntumart V."/>
            <person name="Putnam N.H."/>
            <person name="Rash S."/>
            <person name="Rose J.K."/>
            <person name="Sakihama Y."/>
            <person name="Salamov A.A."/>
            <person name="Savidor A."/>
            <person name="Scheuring C.F."/>
            <person name="Smith B.M."/>
            <person name="Sobral B.W."/>
            <person name="Terry A."/>
            <person name="Torto-Alalibo T.A."/>
            <person name="Win J."/>
            <person name="Xu Z."/>
            <person name="Zhang H."/>
            <person name="Grigoriev I.V."/>
            <person name="Rokhsar D.S."/>
            <person name="Boore J.L."/>
        </authorList>
    </citation>
    <scope>NUCLEOTIDE SEQUENCE [LARGE SCALE GENOMIC DNA]</scope>
    <source>
        <strain evidence="1 2">P6497</strain>
    </source>
</reference>
<keyword evidence="2" id="KW-1185">Reference proteome</keyword>
<name>G4YLC0_PHYSP</name>
<accession>G4YLC0</accession>
<dbReference type="KEGG" id="psoj:PHYSODRAFT_467819"/>
<dbReference type="EMBL" id="JH159151">
    <property type="protein sequence ID" value="EGZ30188.1"/>
    <property type="molecule type" value="Genomic_DNA"/>
</dbReference>
<proteinExistence type="predicted"/>
<dbReference type="AlphaFoldDB" id="G4YLC0"/>
<sequence length="290" mass="31482">MSNIITLSSQHIVSNSYNNTLRYEFPGSSVNFTNSELAIHSINMYNSQFNIDSGAYGNNTFKLQMPSGNTYSTVQITLPSGYHSYSAINSAVQSAMISAGAYLINSDGDNVFYANLSENPTYYSCQVDLSPVPTSIPAGWTRPPSGFYSSGGTGLPLGFSYVPKLVIDNKEFGKIIGFPLGTTPSQSLYTLQSVLSPIPPQINPVSSYQLRCSLVSNPFCIPDDILTTFNTAGTTIGQLVSYQPNGFCWVDVPNGSYASITLTIVDQEGRFAKLNDTNMLISLIVRQKRS</sequence>
<dbReference type="InParanoid" id="G4YLC0"/>
<dbReference type="GeneID" id="20653602"/>
<gene>
    <name evidence="1" type="ORF">PHYSODRAFT_467819</name>
</gene>
<evidence type="ECO:0000313" key="1">
    <source>
        <dbReference type="EMBL" id="EGZ30188.1"/>
    </source>
</evidence>
<dbReference type="RefSeq" id="XP_009517463.1">
    <property type="nucleotide sequence ID" value="XM_009519168.1"/>
</dbReference>